<proteinExistence type="predicted"/>
<evidence type="ECO:0000256" key="1">
    <source>
        <dbReference type="SAM" id="Phobius"/>
    </source>
</evidence>
<dbReference type="AlphaFoldDB" id="A0A182R0E3"/>
<keyword evidence="1" id="KW-0812">Transmembrane</keyword>
<organism evidence="2 3">
    <name type="scientific">Anopheles farauti</name>
    <dbReference type="NCBI Taxonomy" id="69004"/>
    <lineage>
        <taxon>Eukaryota</taxon>
        <taxon>Metazoa</taxon>
        <taxon>Ecdysozoa</taxon>
        <taxon>Arthropoda</taxon>
        <taxon>Hexapoda</taxon>
        <taxon>Insecta</taxon>
        <taxon>Pterygota</taxon>
        <taxon>Neoptera</taxon>
        <taxon>Endopterygota</taxon>
        <taxon>Diptera</taxon>
        <taxon>Nematocera</taxon>
        <taxon>Culicoidea</taxon>
        <taxon>Culicidae</taxon>
        <taxon>Anophelinae</taxon>
        <taxon>Anopheles</taxon>
    </lineage>
</organism>
<dbReference type="EMBL" id="AXCN02001120">
    <property type="status" value="NOT_ANNOTATED_CDS"/>
    <property type="molecule type" value="Genomic_DNA"/>
</dbReference>
<accession>A0A182R0E3</accession>
<name>A0A182R0E3_9DIPT</name>
<dbReference type="Proteomes" id="UP000075886">
    <property type="component" value="Unassembled WGS sequence"/>
</dbReference>
<dbReference type="EnsemblMetazoa" id="AFAF020486-RA">
    <property type="protein sequence ID" value="AFAF020486-PA"/>
    <property type="gene ID" value="AFAF020486"/>
</dbReference>
<keyword evidence="1" id="KW-1133">Transmembrane helix</keyword>
<evidence type="ECO:0000313" key="3">
    <source>
        <dbReference type="Proteomes" id="UP000075886"/>
    </source>
</evidence>
<sequence>MGNHKGTGITFLIPHVSSDGVWCMKSGVRRTFTAGTFGSAHEGDRSRTVWGANRETINGAMLMRRARCSMLIWSVFYGGCYFAYTAHIHLQTVRYVCRPPSKTRQDTCQDHVLPTLWSTGVPVT</sequence>
<evidence type="ECO:0000313" key="2">
    <source>
        <dbReference type="EnsemblMetazoa" id="AFAF020486-PA"/>
    </source>
</evidence>
<keyword evidence="3" id="KW-1185">Reference proteome</keyword>
<reference evidence="2" key="2">
    <citation type="submission" date="2020-05" db="UniProtKB">
        <authorList>
            <consortium name="EnsemblMetazoa"/>
        </authorList>
    </citation>
    <scope>IDENTIFICATION</scope>
    <source>
        <strain evidence="2">FAR1</strain>
    </source>
</reference>
<reference evidence="3" key="1">
    <citation type="submission" date="2014-01" db="EMBL/GenBank/DDBJ databases">
        <title>The Genome Sequence of Anopheles farauti FAR1 (V2).</title>
        <authorList>
            <consortium name="The Broad Institute Genomics Platform"/>
            <person name="Neafsey D.E."/>
            <person name="Besansky N."/>
            <person name="Howell P."/>
            <person name="Walton C."/>
            <person name="Young S.K."/>
            <person name="Zeng Q."/>
            <person name="Gargeya S."/>
            <person name="Fitzgerald M."/>
            <person name="Haas B."/>
            <person name="Abouelleil A."/>
            <person name="Allen A.W."/>
            <person name="Alvarado L."/>
            <person name="Arachchi H.M."/>
            <person name="Berlin A.M."/>
            <person name="Chapman S.B."/>
            <person name="Gainer-Dewar J."/>
            <person name="Goldberg J."/>
            <person name="Griggs A."/>
            <person name="Gujja S."/>
            <person name="Hansen M."/>
            <person name="Howarth C."/>
            <person name="Imamovic A."/>
            <person name="Ireland A."/>
            <person name="Larimer J."/>
            <person name="McCowan C."/>
            <person name="Murphy C."/>
            <person name="Pearson M."/>
            <person name="Poon T.W."/>
            <person name="Priest M."/>
            <person name="Roberts A."/>
            <person name="Saif S."/>
            <person name="Shea T."/>
            <person name="Sisk P."/>
            <person name="Sykes S."/>
            <person name="Wortman J."/>
            <person name="Nusbaum C."/>
            <person name="Birren B."/>
        </authorList>
    </citation>
    <scope>NUCLEOTIDE SEQUENCE [LARGE SCALE GENOMIC DNA]</scope>
    <source>
        <strain evidence="3">FAR1</strain>
    </source>
</reference>
<keyword evidence="1" id="KW-0472">Membrane</keyword>
<dbReference type="VEuPathDB" id="VectorBase:AFAF020486"/>
<feature type="transmembrane region" description="Helical" evidence="1">
    <location>
        <begin position="70"/>
        <end position="90"/>
    </location>
</feature>
<protein>
    <submittedName>
        <fullName evidence="2">Uncharacterized protein</fullName>
    </submittedName>
</protein>